<dbReference type="InterPro" id="IPR017945">
    <property type="entry name" value="DHBP_synth_RibB-like_a/b_dom"/>
</dbReference>
<dbReference type="UniPathway" id="UPA00335"/>
<dbReference type="PROSITE" id="PS51160">
    <property type="entry name" value="ACYLPHOSPHATASE_3"/>
    <property type="match status" value="1"/>
</dbReference>
<comment type="catalytic activity">
    <reaction evidence="7">
        <text>C-terminal L-cysteinyl-[HypE protein] + carbamoyl phosphate + ATP + H2O = C-terminal S-carboxamide-L-cysteinyl-[HypE protein] + AMP + phosphate + diphosphate + H(+)</text>
        <dbReference type="Rhea" id="RHEA:55636"/>
        <dbReference type="Rhea" id="RHEA-COMP:14247"/>
        <dbReference type="Rhea" id="RHEA-COMP:14392"/>
        <dbReference type="ChEBI" id="CHEBI:15377"/>
        <dbReference type="ChEBI" id="CHEBI:15378"/>
        <dbReference type="ChEBI" id="CHEBI:30616"/>
        <dbReference type="ChEBI" id="CHEBI:33019"/>
        <dbReference type="ChEBI" id="CHEBI:43474"/>
        <dbReference type="ChEBI" id="CHEBI:58228"/>
        <dbReference type="ChEBI" id="CHEBI:76913"/>
        <dbReference type="ChEBI" id="CHEBI:139126"/>
        <dbReference type="ChEBI" id="CHEBI:456215"/>
    </reaction>
</comment>
<evidence type="ECO:0000256" key="2">
    <source>
        <dbReference type="ARBA" id="ARBA00008097"/>
    </source>
</evidence>
<keyword evidence="4" id="KW-0479">Metal-binding</keyword>
<feature type="active site" evidence="9">
    <location>
        <position position="16"/>
    </location>
</feature>
<evidence type="ECO:0000256" key="6">
    <source>
        <dbReference type="ARBA" id="ARBA00022833"/>
    </source>
</evidence>
<dbReference type="GO" id="GO:0003998">
    <property type="term" value="F:acylphosphatase activity"/>
    <property type="evidence" value="ECO:0007669"/>
    <property type="project" value="UniProtKB-EC"/>
</dbReference>
<dbReference type="GO" id="GO:0016874">
    <property type="term" value="F:ligase activity"/>
    <property type="evidence" value="ECO:0007669"/>
    <property type="project" value="UniProtKB-UniRule"/>
</dbReference>
<dbReference type="Gene3D" id="3.30.420.40">
    <property type="match status" value="1"/>
</dbReference>
<evidence type="ECO:0000259" key="11">
    <source>
        <dbReference type="PROSITE" id="PS51163"/>
    </source>
</evidence>
<organism evidence="12 13">
    <name type="scientific">Methanocaldococcus infernus (strain DSM 11812 / JCM 15783 / ME)</name>
    <dbReference type="NCBI Taxonomy" id="573063"/>
    <lineage>
        <taxon>Archaea</taxon>
        <taxon>Methanobacteriati</taxon>
        <taxon>Methanobacteriota</taxon>
        <taxon>Methanomada group</taxon>
        <taxon>Methanococci</taxon>
        <taxon>Methanococcales</taxon>
        <taxon>Methanocaldococcaceae</taxon>
        <taxon>Methanocaldococcus</taxon>
    </lineage>
</organism>
<evidence type="ECO:0000256" key="9">
    <source>
        <dbReference type="PROSITE-ProRule" id="PRU00520"/>
    </source>
</evidence>
<dbReference type="PANTHER" id="PTHR42959">
    <property type="entry name" value="CARBAMOYLTRANSFERASE"/>
    <property type="match status" value="1"/>
</dbReference>
<dbReference type="eggNOG" id="arCOG01187">
    <property type="taxonomic scope" value="Archaea"/>
</dbReference>
<evidence type="ECO:0000256" key="3">
    <source>
        <dbReference type="ARBA" id="ARBA00022598"/>
    </source>
</evidence>
<dbReference type="PANTHER" id="PTHR42959:SF1">
    <property type="entry name" value="CARBAMOYLTRANSFERASE HYPF"/>
    <property type="match status" value="1"/>
</dbReference>
<evidence type="ECO:0000256" key="8">
    <source>
        <dbReference type="PIRNR" id="PIRNR006256"/>
    </source>
</evidence>
<dbReference type="RefSeq" id="WP_013099924.1">
    <property type="nucleotide sequence ID" value="NC_014122.1"/>
</dbReference>
<comment type="similarity">
    <text evidence="2 8">Belongs to the carbamoyltransferase HypF family.</text>
</comment>
<evidence type="ECO:0000256" key="5">
    <source>
        <dbReference type="ARBA" id="ARBA00022771"/>
    </source>
</evidence>
<evidence type="ECO:0000259" key="10">
    <source>
        <dbReference type="PROSITE" id="PS51160"/>
    </source>
</evidence>
<feature type="domain" description="Acylphosphatase-like" evidence="10">
    <location>
        <begin position="1"/>
        <end position="85"/>
    </location>
</feature>
<protein>
    <recommendedName>
        <fullName evidence="8">Carbamoyltransferase</fullName>
        <ecNumber evidence="8">6.2.-.-</ecNumber>
    </recommendedName>
</protein>
<dbReference type="Gene3D" id="3.30.420.360">
    <property type="match status" value="1"/>
</dbReference>
<comment type="pathway">
    <text evidence="1">Protein modification; [NiFe] hydrogenase maturation.</text>
</comment>
<feature type="domain" description="YrdC-like" evidence="11">
    <location>
        <begin position="189"/>
        <end position="368"/>
    </location>
</feature>
<dbReference type="Pfam" id="PF07503">
    <property type="entry name" value="zf-HYPF"/>
    <property type="match status" value="2"/>
</dbReference>
<dbReference type="Gene3D" id="3.90.870.50">
    <property type="match status" value="1"/>
</dbReference>
<dbReference type="HOGENOM" id="CLU_009164_0_0_2"/>
<proteinExistence type="inferred from homology"/>
<dbReference type="NCBIfam" id="TIGR00143">
    <property type="entry name" value="hypF"/>
    <property type="match status" value="1"/>
</dbReference>
<dbReference type="AlphaFoldDB" id="D5VRH5"/>
<evidence type="ECO:0000313" key="12">
    <source>
        <dbReference type="EMBL" id="ADG13178.1"/>
    </source>
</evidence>
<dbReference type="Pfam" id="PF22521">
    <property type="entry name" value="HypF_C_2"/>
    <property type="match status" value="1"/>
</dbReference>
<dbReference type="Pfam" id="PF17788">
    <property type="entry name" value="HypF_C"/>
    <property type="match status" value="1"/>
</dbReference>
<dbReference type="KEGG" id="mif:Metin_0508"/>
<keyword evidence="5" id="KW-0863">Zinc-finger</keyword>
<dbReference type="InterPro" id="IPR017968">
    <property type="entry name" value="Acylphosphatase_CS"/>
</dbReference>
<dbReference type="GO" id="GO:0051604">
    <property type="term" value="P:protein maturation"/>
    <property type="evidence" value="ECO:0007669"/>
    <property type="project" value="TreeGrafter"/>
</dbReference>
<dbReference type="InterPro" id="IPR001792">
    <property type="entry name" value="Acylphosphatase-like_dom"/>
</dbReference>
<dbReference type="PROSITE" id="PS00150">
    <property type="entry name" value="ACYLPHOSPHATASE_1"/>
    <property type="match status" value="1"/>
</dbReference>
<dbReference type="GO" id="GO:0016743">
    <property type="term" value="F:carboxyl- or carbamoyltransferase activity"/>
    <property type="evidence" value="ECO:0007669"/>
    <property type="project" value="UniProtKB-UniRule"/>
</dbReference>
<dbReference type="Gene3D" id="3.30.110.120">
    <property type="match status" value="1"/>
</dbReference>
<dbReference type="InterPro" id="IPR051060">
    <property type="entry name" value="Carbamoyltrans_HypF-like"/>
</dbReference>
<dbReference type="EC" id="6.2.-.-" evidence="8"/>
<evidence type="ECO:0000256" key="1">
    <source>
        <dbReference type="ARBA" id="ARBA00004711"/>
    </source>
</evidence>
<dbReference type="Pfam" id="PF00708">
    <property type="entry name" value="Acylphosphatase"/>
    <property type="match status" value="1"/>
</dbReference>
<dbReference type="GeneID" id="9131513"/>
<dbReference type="SUPFAM" id="SSF55821">
    <property type="entry name" value="YrdC/RibB"/>
    <property type="match status" value="1"/>
</dbReference>
<dbReference type="STRING" id="573063.Metin_0508"/>
<evidence type="ECO:0000256" key="7">
    <source>
        <dbReference type="ARBA" id="ARBA00048220"/>
    </source>
</evidence>
<name>D5VRH5_METIM</name>
<dbReference type="EMBL" id="CP002009">
    <property type="protein sequence ID" value="ADG13178.1"/>
    <property type="molecule type" value="Genomic_DNA"/>
</dbReference>
<keyword evidence="3" id="KW-0436">Ligase</keyword>
<accession>D5VRH5</accession>
<dbReference type="PROSITE" id="PS51163">
    <property type="entry name" value="YRDC"/>
    <property type="match status" value="1"/>
</dbReference>
<keyword evidence="6" id="KW-0862">Zinc</keyword>
<dbReference type="InterPro" id="IPR041440">
    <property type="entry name" value="HypF_C"/>
</dbReference>
<evidence type="ECO:0000313" key="13">
    <source>
        <dbReference type="Proteomes" id="UP000002061"/>
    </source>
</evidence>
<dbReference type="PIRSF" id="PIRSF006256">
    <property type="entry name" value="CMPcnvr_hdrg_mat"/>
    <property type="match status" value="1"/>
</dbReference>
<dbReference type="InterPro" id="IPR036046">
    <property type="entry name" value="Acylphosphatase-like_dom_sf"/>
</dbReference>
<dbReference type="InterPro" id="IPR011125">
    <property type="entry name" value="Znf_HypF"/>
</dbReference>
<feature type="active site" evidence="9">
    <location>
        <position position="34"/>
    </location>
</feature>
<comment type="catalytic activity">
    <reaction evidence="9">
        <text>an acyl phosphate + H2O = a carboxylate + phosphate + H(+)</text>
        <dbReference type="Rhea" id="RHEA:14965"/>
        <dbReference type="ChEBI" id="CHEBI:15377"/>
        <dbReference type="ChEBI" id="CHEBI:15378"/>
        <dbReference type="ChEBI" id="CHEBI:29067"/>
        <dbReference type="ChEBI" id="CHEBI:43474"/>
        <dbReference type="ChEBI" id="CHEBI:59918"/>
        <dbReference type="EC" id="3.6.1.7"/>
    </reaction>
</comment>
<evidence type="ECO:0000256" key="4">
    <source>
        <dbReference type="ARBA" id="ARBA00022723"/>
    </source>
</evidence>
<reference evidence="12" key="1">
    <citation type="submission" date="2010-04" db="EMBL/GenBank/DDBJ databases">
        <title>Complete sequence of Methanocaldococcus infernus ME.</title>
        <authorList>
            <consortium name="US DOE Joint Genome Institute"/>
            <person name="Lucas S."/>
            <person name="Copeland A."/>
            <person name="Lapidus A."/>
            <person name="Cheng J.-F."/>
            <person name="Bruce D."/>
            <person name="Goodwin L."/>
            <person name="Pitluck S."/>
            <person name="Munk A.C."/>
            <person name="Detter J.C."/>
            <person name="Han C."/>
            <person name="Tapia R."/>
            <person name="Land M."/>
            <person name="Hauser L."/>
            <person name="Kyrpides N."/>
            <person name="Mikhailova N."/>
            <person name="Sieprawska-Lupa M."/>
            <person name="Whitman W.B."/>
            <person name="Woyke T."/>
        </authorList>
    </citation>
    <scope>NUCLEOTIDE SEQUENCE [LARGE SCALE GENOMIC DNA]</scope>
    <source>
        <strain evidence="12">ME</strain>
    </source>
</reference>
<keyword evidence="9" id="KW-0378">Hydrolase</keyword>
<dbReference type="Pfam" id="PF01300">
    <property type="entry name" value="Sua5_yciO_yrdC"/>
    <property type="match status" value="1"/>
</dbReference>
<dbReference type="GO" id="GO:0008270">
    <property type="term" value="F:zinc ion binding"/>
    <property type="evidence" value="ECO:0007669"/>
    <property type="project" value="UniProtKB-KW"/>
</dbReference>
<dbReference type="GO" id="GO:0003725">
    <property type="term" value="F:double-stranded RNA binding"/>
    <property type="evidence" value="ECO:0007669"/>
    <property type="project" value="InterPro"/>
</dbReference>
<dbReference type="OrthoDB" id="371970at2157"/>
<dbReference type="Proteomes" id="UP000002061">
    <property type="component" value="Chromosome"/>
</dbReference>
<dbReference type="InterPro" id="IPR006070">
    <property type="entry name" value="Sua5-like_dom"/>
</dbReference>
<dbReference type="InterPro" id="IPR004421">
    <property type="entry name" value="Carbamoyltransferase_HypF"/>
</dbReference>
<dbReference type="InterPro" id="IPR055128">
    <property type="entry name" value="HypF_C_2"/>
</dbReference>
<dbReference type="SUPFAM" id="SSF54975">
    <property type="entry name" value="Acylphosphatase/BLUF domain-like"/>
    <property type="match status" value="1"/>
</dbReference>
<sequence>MKRIRVEGIVQGVGFRPFIYNLAKSYNLKGYVKNCGTYVEIVVSGDNIESFIKDIERKKPELAKINKIVVEDFEGNEFSDFYILESDGFGGNSAIPPDIAICNLCLKEMFDKKDRRYRYPFISCINCGPRFTITEKLPFDRENTSMKDFPLCEECLKEYEDPRDRRFHAQTTCCPKCGPRVFLNDKEGDEAIKEAIKLLEKGKILAIKGIGGYHLFCRADRDEPVLRLREILNRPSQPFAVMSLIEEVKKFAILSKEEEILLTSRERPIVVLKKSKDYYLSEYVSNLDTVGVMLPYTGLHYLLFNKVPAYVATSANLPGLPMAIDEGEIVKLKVDGYLMHNRRIINRCDDSVVKYIAGRAIFLRRSRGYVPEPIEVEIKNDFTFLCVGAELNSTVCLVKGNKFYLSQHIGNTSKYETFLFLKEAIKRLMELTNTDKIDFIVSDLHPLYNSTKLAEELSEKFNVPLIKVQHHFAHGYSLLGDNNYFDECIILALDGLGYGLDGKIWGGEILKFDSGKFKRVGHLEEQYQPGGDLAVKYPFRMLLSILYKAIGDEVFEKFEVNKILEMQIKKRINSPITTSTGRVLDAISSLLDICQEKTYEGEPAIRLEGRAKEFNIEVEPKIKNNILLTTPLVEECYNMLINKEPIEKIAYYSLIYLADGLFEIAKKFSDTIGITGGVSYNKIIVERIKERCEEEKIKFLYHSRVPNGDGGISFGQGLGGYFWSL</sequence>
<keyword evidence="13" id="KW-1185">Reference proteome</keyword>
<gene>
    <name evidence="12" type="ordered locus">Metin_0508</name>
</gene>